<keyword evidence="2" id="KW-1133">Transmembrane helix</keyword>
<feature type="region of interest" description="Disordered" evidence="1">
    <location>
        <begin position="95"/>
        <end position="116"/>
    </location>
</feature>
<name>A0A934R0U5_9BACT</name>
<dbReference type="EMBL" id="JAENIK010000002">
    <property type="protein sequence ID" value="MBK1814261.1"/>
    <property type="molecule type" value="Genomic_DNA"/>
</dbReference>
<organism evidence="3 4">
    <name type="scientific">Luteolibacter yonseiensis</name>
    <dbReference type="NCBI Taxonomy" id="1144680"/>
    <lineage>
        <taxon>Bacteria</taxon>
        <taxon>Pseudomonadati</taxon>
        <taxon>Verrucomicrobiota</taxon>
        <taxon>Verrucomicrobiia</taxon>
        <taxon>Verrucomicrobiales</taxon>
        <taxon>Verrucomicrobiaceae</taxon>
        <taxon>Luteolibacter</taxon>
    </lineage>
</organism>
<proteinExistence type="predicted"/>
<reference evidence="3" key="1">
    <citation type="submission" date="2021-01" db="EMBL/GenBank/DDBJ databases">
        <title>Modified the classification status of verrucomicrobia.</title>
        <authorList>
            <person name="Feng X."/>
        </authorList>
    </citation>
    <scope>NUCLEOTIDE SEQUENCE</scope>
    <source>
        <strain evidence="3">JCM 18052</strain>
    </source>
</reference>
<accession>A0A934R0U5</accession>
<evidence type="ECO:0000313" key="3">
    <source>
        <dbReference type="EMBL" id="MBK1814261.1"/>
    </source>
</evidence>
<dbReference type="AlphaFoldDB" id="A0A934R0U5"/>
<feature type="transmembrane region" description="Helical" evidence="2">
    <location>
        <begin position="48"/>
        <end position="72"/>
    </location>
</feature>
<gene>
    <name evidence="3" type="ORF">JIN84_01390</name>
</gene>
<evidence type="ECO:0000256" key="2">
    <source>
        <dbReference type="SAM" id="Phobius"/>
    </source>
</evidence>
<protein>
    <submittedName>
        <fullName evidence="3">Uncharacterized protein</fullName>
    </submittedName>
</protein>
<comment type="caution">
    <text evidence="3">The sequence shown here is derived from an EMBL/GenBank/DDBJ whole genome shotgun (WGS) entry which is preliminary data.</text>
</comment>
<keyword evidence="2" id="KW-0472">Membrane</keyword>
<dbReference type="Proteomes" id="UP000600139">
    <property type="component" value="Unassembled WGS sequence"/>
</dbReference>
<evidence type="ECO:0000313" key="4">
    <source>
        <dbReference type="Proteomes" id="UP000600139"/>
    </source>
</evidence>
<keyword evidence="4" id="KW-1185">Reference proteome</keyword>
<evidence type="ECO:0000256" key="1">
    <source>
        <dbReference type="SAM" id="MobiDB-lite"/>
    </source>
</evidence>
<feature type="transmembrane region" description="Helical" evidence="2">
    <location>
        <begin position="12"/>
        <end position="36"/>
    </location>
</feature>
<keyword evidence="2" id="KW-0812">Transmembrane</keyword>
<sequence>MEQVRDERVKQVAIAAGILISLAVIVPGLLVGWRFLPGLWGEWLGTMIGILTTPFFMEASFAILGLVIVITLNHWRISRDGDEFVEIEAPAEPRAADMRAAPPPEHPAAAGSLKEK</sequence>
<dbReference type="RefSeq" id="WP_200349231.1">
    <property type="nucleotide sequence ID" value="NZ_BAABHZ010000005.1"/>
</dbReference>